<sequence>MLGASGTRSVGVLGYNICTPDDLSRSNHVLTCRRLLVRSPRGRWLCCTVPTLVLVVCAVLGGADRRTQTRTPLDPRFADSATVSQAVREEPQRRGAM</sequence>
<gene>
    <name evidence="2" type="ORF">L227DRAFT_268549</name>
</gene>
<evidence type="ECO:0000313" key="3">
    <source>
        <dbReference type="Proteomes" id="UP000313359"/>
    </source>
</evidence>
<organism evidence="2 3">
    <name type="scientific">Lentinus tigrinus ALCF2SS1-6</name>
    <dbReference type="NCBI Taxonomy" id="1328759"/>
    <lineage>
        <taxon>Eukaryota</taxon>
        <taxon>Fungi</taxon>
        <taxon>Dikarya</taxon>
        <taxon>Basidiomycota</taxon>
        <taxon>Agaricomycotina</taxon>
        <taxon>Agaricomycetes</taxon>
        <taxon>Polyporales</taxon>
        <taxon>Polyporaceae</taxon>
        <taxon>Lentinus</taxon>
    </lineage>
</organism>
<feature type="compositionally biased region" description="Basic and acidic residues" evidence="1">
    <location>
        <begin position="87"/>
        <end position="97"/>
    </location>
</feature>
<keyword evidence="3" id="KW-1185">Reference proteome</keyword>
<proteinExistence type="predicted"/>
<dbReference type="EMBL" id="ML122253">
    <property type="protein sequence ID" value="RPD64787.1"/>
    <property type="molecule type" value="Genomic_DNA"/>
</dbReference>
<dbReference type="AlphaFoldDB" id="A0A5C2SNR0"/>
<name>A0A5C2SNR0_9APHY</name>
<reference evidence="2" key="1">
    <citation type="journal article" date="2018" name="Genome Biol. Evol.">
        <title>Genomics and development of Lentinus tigrinus, a white-rot wood-decaying mushroom with dimorphic fruiting bodies.</title>
        <authorList>
            <person name="Wu B."/>
            <person name="Xu Z."/>
            <person name="Knudson A."/>
            <person name="Carlson A."/>
            <person name="Chen N."/>
            <person name="Kovaka S."/>
            <person name="LaButti K."/>
            <person name="Lipzen A."/>
            <person name="Pennachio C."/>
            <person name="Riley R."/>
            <person name="Schakwitz W."/>
            <person name="Umezawa K."/>
            <person name="Ohm R.A."/>
            <person name="Grigoriev I.V."/>
            <person name="Nagy L.G."/>
            <person name="Gibbons J."/>
            <person name="Hibbett D."/>
        </authorList>
    </citation>
    <scope>NUCLEOTIDE SEQUENCE [LARGE SCALE GENOMIC DNA]</scope>
    <source>
        <strain evidence="2">ALCF2SS1-6</strain>
    </source>
</reference>
<dbReference type="Proteomes" id="UP000313359">
    <property type="component" value="Unassembled WGS sequence"/>
</dbReference>
<evidence type="ECO:0000313" key="2">
    <source>
        <dbReference type="EMBL" id="RPD64787.1"/>
    </source>
</evidence>
<accession>A0A5C2SNR0</accession>
<evidence type="ECO:0000256" key="1">
    <source>
        <dbReference type="SAM" id="MobiDB-lite"/>
    </source>
</evidence>
<feature type="region of interest" description="Disordered" evidence="1">
    <location>
        <begin position="67"/>
        <end position="97"/>
    </location>
</feature>
<protein>
    <submittedName>
        <fullName evidence="2">Uncharacterized protein</fullName>
    </submittedName>
</protein>